<proteinExistence type="predicted"/>
<comment type="caution">
    <text evidence="2">The sequence shown here is derived from an EMBL/GenBank/DDBJ whole genome shotgun (WGS) entry which is preliminary data.</text>
</comment>
<dbReference type="EMBL" id="DSRT01000170">
    <property type="protein sequence ID" value="HGW29884.1"/>
    <property type="molecule type" value="Genomic_DNA"/>
</dbReference>
<reference evidence="2" key="1">
    <citation type="journal article" date="2020" name="mSystems">
        <title>Genome- and Community-Level Interaction Insights into Carbon Utilization and Element Cycling Functions of Hydrothermarchaeota in Hydrothermal Sediment.</title>
        <authorList>
            <person name="Zhou Z."/>
            <person name="Liu Y."/>
            <person name="Xu W."/>
            <person name="Pan J."/>
            <person name="Luo Z.H."/>
            <person name="Li M."/>
        </authorList>
    </citation>
    <scope>NUCLEOTIDE SEQUENCE [LARGE SCALE GENOMIC DNA]</scope>
    <source>
        <strain evidence="2">SpSt-417</strain>
    </source>
</reference>
<evidence type="ECO:0000256" key="1">
    <source>
        <dbReference type="SAM" id="Phobius"/>
    </source>
</evidence>
<keyword evidence="1" id="KW-0472">Membrane</keyword>
<feature type="transmembrane region" description="Helical" evidence="1">
    <location>
        <begin position="56"/>
        <end position="75"/>
    </location>
</feature>
<keyword evidence="1" id="KW-0812">Transmembrane</keyword>
<name>A0A7C4TLR1_UNCKA</name>
<gene>
    <name evidence="2" type="ORF">ENR63_03115</name>
</gene>
<feature type="transmembrane region" description="Helical" evidence="1">
    <location>
        <begin position="12"/>
        <end position="35"/>
    </location>
</feature>
<feature type="transmembrane region" description="Helical" evidence="1">
    <location>
        <begin position="81"/>
        <end position="98"/>
    </location>
</feature>
<dbReference type="AlphaFoldDB" id="A0A7C4TLR1"/>
<evidence type="ECO:0000313" key="2">
    <source>
        <dbReference type="EMBL" id="HGW29884.1"/>
    </source>
</evidence>
<keyword evidence="1" id="KW-1133">Transmembrane helix</keyword>
<protein>
    <submittedName>
        <fullName evidence="2">Uncharacterized protein</fullName>
    </submittedName>
</protein>
<accession>A0A7C4TLR1</accession>
<sequence>MQEFYLTTEFWIVALVTLLYIVGICAAAKVGVTAWNKTQDPGSLSKAIGFIMGTTNFLRVATVIIVIYAAIILGATGKLDSGVSAFLSGIAGYVLGGLSNNNSNTNNE</sequence>
<organism evidence="2">
    <name type="scientific">candidate division WWE3 bacterium</name>
    <dbReference type="NCBI Taxonomy" id="2053526"/>
    <lineage>
        <taxon>Bacteria</taxon>
        <taxon>Katanobacteria</taxon>
    </lineage>
</organism>